<evidence type="ECO:0000256" key="6">
    <source>
        <dbReference type="ARBA" id="ARBA00023004"/>
    </source>
</evidence>
<keyword evidence="8 12" id="KW-0798">TonB box</keyword>
<evidence type="ECO:0000256" key="11">
    <source>
        <dbReference type="PROSITE-ProRule" id="PRU01360"/>
    </source>
</evidence>
<dbReference type="EMBL" id="PKUS01000003">
    <property type="protein sequence ID" value="PLW70023.1"/>
    <property type="molecule type" value="Genomic_DNA"/>
</dbReference>
<comment type="subcellular location">
    <subcellularLocation>
        <location evidence="1 11">Cell outer membrane</location>
        <topology evidence="1 11">Multi-pass membrane protein</topology>
    </subcellularLocation>
</comment>
<dbReference type="AlphaFoldDB" id="A0A2N5X6A6"/>
<evidence type="ECO:0000313" key="18">
    <source>
        <dbReference type="Proteomes" id="UP000235005"/>
    </source>
</evidence>
<dbReference type="Gene3D" id="2.40.170.20">
    <property type="entry name" value="TonB-dependent receptor, beta-barrel domain"/>
    <property type="match status" value="2"/>
</dbReference>
<evidence type="ECO:0000259" key="16">
    <source>
        <dbReference type="Pfam" id="PF07715"/>
    </source>
</evidence>
<proteinExistence type="inferred from homology"/>
<dbReference type="Proteomes" id="UP000235005">
    <property type="component" value="Unassembled WGS sequence"/>
</dbReference>
<dbReference type="GO" id="GO:0009279">
    <property type="term" value="C:cell outer membrane"/>
    <property type="evidence" value="ECO:0007669"/>
    <property type="project" value="UniProtKB-SubCell"/>
</dbReference>
<evidence type="ECO:0000259" key="15">
    <source>
        <dbReference type="Pfam" id="PF00593"/>
    </source>
</evidence>
<gene>
    <name evidence="17" type="ORF">C0039_05765</name>
</gene>
<dbReference type="PANTHER" id="PTHR32552">
    <property type="entry name" value="FERRICHROME IRON RECEPTOR-RELATED"/>
    <property type="match status" value="1"/>
</dbReference>
<feature type="domain" description="TonB-dependent receptor plug" evidence="16">
    <location>
        <begin position="69"/>
        <end position="176"/>
    </location>
</feature>
<keyword evidence="18" id="KW-1185">Reference proteome</keyword>
<keyword evidence="4" id="KW-0410">Iron transport</keyword>
<dbReference type="InterPro" id="IPR039426">
    <property type="entry name" value="TonB-dep_rcpt-like"/>
</dbReference>
<evidence type="ECO:0000256" key="14">
    <source>
        <dbReference type="SAM" id="SignalP"/>
    </source>
</evidence>
<comment type="caution">
    <text evidence="17">The sequence shown here is derived from an EMBL/GenBank/DDBJ whole genome shotgun (WGS) entry which is preliminary data.</text>
</comment>
<evidence type="ECO:0000256" key="8">
    <source>
        <dbReference type="ARBA" id="ARBA00023077"/>
    </source>
</evidence>
<sequence>MNNAQPSRGKCPAGPTTLSTAVKLALFTLASSALANGSLAQEEAKTGSRYSLQLEEVIVTAQKREEDFMSVPGAVSAFTAQDMINTGAATIQDIDAFMPGVEIGDSVSGSTQLGITVRGVSSPNISSGQDPSVATFYDGSYMPRAVTSIPFTDIARTEVLKGPQGTLFGRNATAGVINIVPNKPSQEVEGFVKARLGNQDLVRVEGMFNTPVSDTLALRGNLFSHQRSGATDAVTNGGDYRDEGFWAARGVMLWTPTADTEIQFSADYEDRDEMPRAAIGVSKYAYQGSNDPFRGKDQHDVVGASKTYRANRTNEEETREMYGVNLQINHAFNEQWDMFGIVSYRDWDTTNLQEEDGTPEARRYLDTNNIEDSDIFYSEVRFHFVDENFDLILGANYSKEEVFQRTDIGLLTDSYMQLLSGELLPFAQALGLIDPTIVLDLDDHIWDYFPDAPDATYIDFSAAATELTGVPTAVLPPSFGQQYFTETMDNTGDFVNWGVFIDGTYQLTDTIRIAAGLRYSYDEKEYSWQTYDNSFADWPFIPFRVNYTPSQTGASESEWYDKFTAEDDWNKTTGRLVVDWQFTDYAMTYFSFATGYKSGGFDGQSFRAFAAGSFDPEEMTSYELGLKGDFFEESLRVELALFHHELDGKQTSTDIKDGPDDPTAAPGVISSDEEADGVELVVTWNITDTLRLGGLTTYRETDNISQQYYNAAGELVGGETNSGETNTEYTLKLDWTPEIAYGYVLLHMNYQFREDPGPNEDTAIFTTGKWYFQDEKLLNARVAWSNEEDTFEVALWGNNLLDEERAGNPGGFAADELGAYHTNIDDVRTYGVDLRYSF</sequence>
<evidence type="ECO:0000256" key="9">
    <source>
        <dbReference type="ARBA" id="ARBA00023136"/>
    </source>
</evidence>
<evidence type="ECO:0000256" key="7">
    <source>
        <dbReference type="ARBA" id="ARBA00023065"/>
    </source>
</evidence>
<evidence type="ECO:0008006" key="19">
    <source>
        <dbReference type="Google" id="ProtNLM"/>
    </source>
</evidence>
<keyword evidence="9 11" id="KW-0472">Membrane</keyword>
<reference evidence="17 18" key="1">
    <citation type="submission" date="2018-01" db="EMBL/GenBank/DDBJ databases">
        <title>The draft genome sequence of Halioglobus lutimaris HF004.</title>
        <authorList>
            <person name="Du Z.-J."/>
            <person name="Shi M.-J."/>
        </authorList>
    </citation>
    <scope>NUCLEOTIDE SEQUENCE [LARGE SCALE GENOMIC DNA]</scope>
    <source>
        <strain evidence="17 18">HF004</strain>
    </source>
</reference>
<evidence type="ECO:0000256" key="10">
    <source>
        <dbReference type="ARBA" id="ARBA00023237"/>
    </source>
</evidence>
<keyword evidence="6" id="KW-0408">Iron</keyword>
<name>A0A2N5X6A6_9GAMM</name>
<organism evidence="17 18">
    <name type="scientific">Pseudohalioglobus lutimaris</name>
    <dbReference type="NCBI Taxonomy" id="1737061"/>
    <lineage>
        <taxon>Bacteria</taxon>
        <taxon>Pseudomonadati</taxon>
        <taxon>Pseudomonadota</taxon>
        <taxon>Gammaproteobacteria</taxon>
        <taxon>Cellvibrionales</taxon>
        <taxon>Halieaceae</taxon>
        <taxon>Pseudohalioglobus</taxon>
    </lineage>
</organism>
<comment type="similarity">
    <text evidence="11 12">Belongs to the TonB-dependent receptor family.</text>
</comment>
<dbReference type="Pfam" id="PF00593">
    <property type="entry name" value="TonB_dep_Rec_b-barrel"/>
    <property type="match status" value="1"/>
</dbReference>
<evidence type="ECO:0000256" key="13">
    <source>
        <dbReference type="SAM" id="MobiDB-lite"/>
    </source>
</evidence>
<evidence type="ECO:0000256" key="4">
    <source>
        <dbReference type="ARBA" id="ARBA00022496"/>
    </source>
</evidence>
<dbReference type="GO" id="GO:0006826">
    <property type="term" value="P:iron ion transport"/>
    <property type="evidence" value="ECO:0007669"/>
    <property type="project" value="UniProtKB-KW"/>
</dbReference>
<evidence type="ECO:0000313" key="17">
    <source>
        <dbReference type="EMBL" id="PLW70023.1"/>
    </source>
</evidence>
<evidence type="ECO:0000256" key="5">
    <source>
        <dbReference type="ARBA" id="ARBA00022692"/>
    </source>
</evidence>
<feature type="chain" id="PRO_5014950590" description="TonB-dependent receptor" evidence="14">
    <location>
        <begin position="36"/>
        <end position="838"/>
    </location>
</feature>
<feature type="signal peptide" evidence="14">
    <location>
        <begin position="1"/>
        <end position="35"/>
    </location>
</feature>
<accession>A0A2N5X6A6</accession>
<keyword evidence="3 11" id="KW-1134">Transmembrane beta strand</keyword>
<feature type="compositionally biased region" description="Basic and acidic residues" evidence="13">
    <location>
        <begin position="650"/>
        <end position="659"/>
    </location>
</feature>
<feature type="domain" description="TonB-dependent receptor-like beta-barrel" evidence="15">
    <location>
        <begin position="478"/>
        <end position="800"/>
    </location>
</feature>
<dbReference type="InterPro" id="IPR036942">
    <property type="entry name" value="Beta-barrel_TonB_sf"/>
</dbReference>
<dbReference type="PROSITE" id="PS52016">
    <property type="entry name" value="TONB_DEPENDENT_REC_3"/>
    <property type="match status" value="1"/>
</dbReference>
<keyword evidence="14" id="KW-0732">Signal</keyword>
<keyword evidence="7" id="KW-0406">Ion transport</keyword>
<protein>
    <recommendedName>
        <fullName evidence="19">TonB-dependent receptor</fullName>
    </recommendedName>
</protein>
<dbReference type="OrthoDB" id="7051185at2"/>
<keyword evidence="2 11" id="KW-0813">Transport</keyword>
<keyword evidence="10 11" id="KW-0998">Cell outer membrane</keyword>
<feature type="region of interest" description="Disordered" evidence="13">
    <location>
        <begin position="650"/>
        <end position="669"/>
    </location>
</feature>
<dbReference type="SUPFAM" id="SSF56935">
    <property type="entry name" value="Porins"/>
    <property type="match status" value="1"/>
</dbReference>
<dbReference type="PANTHER" id="PTHR32552:SF81">
    <property type="entry name" value="TONB-DEPENDENT OUTER MEMBRANE RECEPTOR"/>
    <property type="match status" value="1"/>
</dbReference>
<evidence type="ECO:0000256" key="12">
    <source>
        <dbReference type="RuleBase" id="RU003357"/>
    </source>
</evidence>
<keyword evidence="5 11" id="KW-0812">Transmembrane</keyword>
<dbReference type="InterPro" id="IPR000531">
    <property type="entry name" value="Beta-barrel_TonB"/>
</dbReference>
<evidence type="ECO:0000256" key="1">
    <source>
        <dbReference type="ARBA" id="ARBA00004571"/>
    </source>
</evidence>
<dbReference type="Pfam" id="PF07715">
    <property type="entry name" value="Plug"/>
    <property type="match status" value="1"/>
</dbReference>
<evidence type="ECO:0000256" key="2">
    <source>
        <dbReference type="ARBA" id="ARBA00022448"/>
    </source>
</evidence>
<dbReference type="RefSeq" id="WP_101517521.1">
    <property type="nucleotide sequence ID" value="NZ_PKUS01000003.1"/>
</dbReference>
<evidence type="ECO:0000256" key="3">
    <source>
        <dbReference type="ARBA" id="ARBA00022452"/>
    </source>
</evidence>
<dbReference type="InterPro" id="IPR012910">
    <property type="entry name" value="Plug_dom"/>
</dbReference>